<protein>
    <submittedName>
        <fullName evidence="3">Phage l protein</fullName>
    </submittedName>
</protein>
<evidence type="ECO:0000256" key="1">
    <source>
        <dbReference type="SAM" id="Coils"/>
    </source>
</evidence>
<dbReference type="Proteomes" id="UP000042054">
    <property type="component" value="Unassembled WGS sequence"/>
</dbReference>
<name>A0A0U1HXI9_YERRO</name>
<evidence type="ECO:0000313" key="4">
    <source>
        <dbReference type="Proteomes" id="UP000042054"/>
    </source>
</evidence>
<gene>
    <name evidence="3" type="ORF">ERS008555_03542</name>
</gene>
<dbReference type="OrthoDB" id="9156113at2"/>
<feature type="region of interest" description="Disordered" evidence="2">
    <location>
        <begin position="54"/>
        <end position="97"/>
    </location>
</feature>
<proteinExistence type="predicted"/>
<evidence type="ECO:0000256" key="2">
    <source>
        <dbReference type="SAM" id="MobiDB-lite"/>
    </source>
</evidence>
<reference evidence="3 4" key="1">
    <citation type="submission" date="2015-03" db="EMBL/GenBank/DDBJ databases">
        <authorList>
            <person name="Murphy D."/>
        </authorList>
    </citation>
    <scope>NUCLEOTIDE SEQUENCE [LARGE SCALE GENOMIC DNA]</scope>
    <source>
        <strain evidence="3 4">68/02</strain>
    </source>
</reference>
<organism evidence="3 4">
    <name type="scientific">Yersinia rohdei</name>
    <dbReference type="NCBI Taxonomy" id="29485"/>
    <lineage>
        <taxon>Bacteria</taxon>
        <taxon>Pseudomonadati</taxon>
        <taxon>Pseudomonadota</taxon>
        <taxon>Gammaproteobacteria</taxon>
        <taxon>Enterobacterales</taxon>
        <taxon>Yersiniaceae</taxon>
        <taxon>Yersinia</taxon>
    </lineage>
</organism>
<sequence>MDIELTGNETPEELEALIDGLGDVGISDATQAAAVTTTPVAVVVDNTTEDTHAVVNTGDKNDEPTPGATTTAPATETTAITQTATTEGNEKPKGILSKDGQHVIPYDVLVAERAEKQRLVGTHQQTATELAEAKRQLEALTRQINSAGMQPVPLPEKAQVTPEQINSIRENFPEMAAVLDTVVQKIDYLQQDKPAQVANQPSGNPVADAMNAVPDLKSWQGQDPDRFTLAVHIDGNLQSDPAWKDKSLTERFAEVAKRTKAAYGESVEPAQPEQVTATPPAVIPTNADVQRIAAEKLAAATTATQVPGSPSDLGVTTTHTASPLEQAANASPDQLQAMFAGMTDAQIEALLDQAI</sequence>
<feature type="coiled-coil region" evidence="1">
    <location>
        <begin position="123"/>
        <end position="150"/>
    </location>
</feature>
<feature type="compositionally biased region" description="Low complexity" evidence="2">
    <location>
        <begin position="64"/>
        <end position="87"/>
    </location>
</feature>
<dbReference type="AlphaFoldDB" id="A0A0U1HXI9"/>
<dbReference type="EMBL" id="CTKE01000022">
    <property type="protein sequence ID" value="CQI96118.1"/>
    <property type="molecule type" value="Genomic_DNA"/>
</dbReference>
<dbReference type="RefSeq" id="WP_050535376.1">
    <property type="nucleotide sequence ID" value="NZ_CABIHQ010000011.1"/>
</dbReference>
<evidence type="ECO:0000313" key="3">
    <source>
        <dbReference type="EMBL" id="CQI96118.1"/>
    </source>
</evidence>
<keyword evidence="1" id="KW-0175">Coiled coil</keyword>
<accession>A0A0U1HXI9</accession>